<feature type="region of interest" description="Disordered" evidence="1">
    <location>
        <begin position="115"/>
        <end position="147"/>
    </location>
</feature>
<organism evidence="2 3">
    <name type="scientific">Trachymyrmex septentrionalis</name>
    <dbReference type="NCBI Taxonomy" id="34720"/>
    <lineage>
        <taxon>Eukaryota</taxon>
        <taxon>Metazoa</taxon>
        <taxon>Ecdysozoa</taxon>
        <taxon>Arthropoda</taxon>
        <taxon>Hexapoda</taxon>
        <taxon>Insecta</taxon>
        <taxon>Pterygota</taxon>
        <taxon>Neoptera</taxon>
        <taxon>Endopterygota</taxon>
        <taxon>Hymenoptera</taxon>
        <taxon>Apocrita</taxon>
        <taxon>Aculeata</taxon>
        <taxon>Formicoidea</taxon>
        <taxon>Formicidae</taxon>
        <taxon>Myrmicinae</taxon>
        <taxon>Trachymyrmex</taxon>
    </lineage>
</organism>
<accession>A0A195FLP1</accession>
<feature type="compositionally biased region" description="Basic and acidic residues" evidence="1">
    <location>
        <begin position="128"/>
        <end position="142"/>
    </location>
</feature>
<keyword evidence="3" id="KW-1185">Reference proteome</keyword>
<evidence type="ECO:0000313" key="3">
    <source>
        <dbReference type="Proteomes" id="UP000078541"/>
    </source>
</evidence>
<gene>
    <name evidence="2" type="ORF">ALC56_04402</name>
</gene>
<name>A0A195FLP1_9HYME</name>
<proteinExistence type="predicted"/>
<reference evidence="2 3" key="1">
    <citation type="submission" date="2016-03" db="EMBL/GenBank/DDBJ databases">
        <title>Trachymyrmex septentrionalis WGS genome.</title>
        <authorList>
            <person name="Nygaard S."/>
            <person name="Hu H."/>
            <person name="Boomsma J."/>
            <person name="Zhang G."/>
        </authorList>
    </citation>
    <scope>NUCLEOTIDE SEQUENCE [LARGE SCALE GENOMIC DNA]</scope>
    <source>
        <strain evidence="2">Tsep2-gDNA-1</strain>
        <tissue evidence="2">Whole body</tissue>
    </source>
</reference>
<sequence>MPMLINYSLTNAAPPRDFECDKEKDAAEVSGARRQIVEVFKGLHAIQARSTLHPLKRERDSSSTAQRSRSRNVITGALNLFEVHCEVRRDAAEVLMAMQDPIHLHREACLVSTLSAKESKEEEEEEEEKAKEEVRNEVDQDPPHIASKSLASELISLVLGHVDVDVTTNERER</sequence>
<evidence type="ECO:0000313" key="2">
    <source>
        <dbReference type="EMBL" id="KYN41251.1"/>
    </source>
</evidence>
<dbReference type="AlphaFoldDB" id="A0A195FLP1"/>
<dbReference type="Proteomes" id="UP000078541">
    <property type="component" value="Unassembled WGS sequence"/>
</dbReference>
<dbReference type="EMBL" id="KQ981490">
    <property type="protein sequence ID" value="KYN41251.1"/>
    <property type="molecule type" value="Genomic_DNA"/>
</dbReference>
<evidence type="ECO:0000256" key="1">
    <source>
        <dbReference type="SAM" id="MobiDB-lite"/>
    </source>
</evidence>
<protein>
    <submittedName>
        <fullName evidence="2">Uncharacterized protein</fullName>
    </submittedName>
</protein>